<dbReference type="Gene3D" id="3.40.50.620">
    <property type="entry name" value="HUPs"/>
    <property type="match status" value="1"/>
</dbReference>
<evidence type="ECO:0000259" key="9">
    <source>
        <dbReference type="SMART" id="SM00977"/>
    </source>
</evidence>
<comment type="catalytic activity">
    <reaction evidence="7 8">
        <text>cytidine(34) in tRNA(Ile2) + L-lysine + ATP = lysidine(34) in tRNA(Ile2) + AMP + diphosphate + H(+)</text>
        <dbReference type="Rhea" id="RHEA:43744"/>
        <dbReference type="Rhea" id="RHEA-COMP:10625"/>
        <dbReference type="Rhea" id="RHEA-COMP:10670"/>
        <dbReference type="ChEBI" id="CHEBI:15378"/>
        <dbReference type="ChEBI" id="CHEBI:30616"/>
        <dbReference type="ChEBI" id="CHEBI:32551"/>
        <dbReference type="ChEBI" id="CHEBI:33019"/>
        <dbReference type="ChEBI" id="CHEBI:82748"/>
        <dbReference type="ChEBI" id="CHEBI:83665"/>
        <dbReference type="ChEBI" id="CHEBI:456215"/>
        <dbReference type="EC" id="6.3.4.19"/>
    </reaction>
</comment>
<keyword evidence="4 8" id="KW-0819">tRNA processing</keyword>
<dbReference type="EC" id="6.3.4.19" evidence="8"/>
<dbReference type="GO" id="GO:0005737">
    <property type="term" value="C:cytoplasm"/>
    <property type="evidence" value="ECO:0007669"/>
    <property type="project" value="UniProtKB-SubCell"/>
</dbReference>
<sequence length="465" mass="55472">MLEKKLLKEVKENQWWKKEEKILVGVSGGVDSMVLLDLLLNLPAEYRPKVHVAHINHQLREISDEEEAFVMQYCLNHQVPVFTTTWSEGKEITSNIEQAARDIRYLFFHEIMGKKGINKLVTAHHRNDQVETILMRLLNGNSLQSLTGIQQVRAFGNGEIIRPLLLQKKDWLYEYAIERDIPYYEDESNKDLTYMRNRLRTKIIPDLKAENSRVEEHLLWFRDDLHISLALIEEVVRPKYEACVCFLGNAFKIDVELFMSYSSKEQHFILNYLSEAFQKEKDVSLSRRQQQQIWQNLLSERPNFDYPLKEQWYFKKDYQQALIYLKNKPSEVKDSFNVSLNEGKYLSKEEWFGFFEVDKYCIPQEITSWDKHEMTFSELLSETITVRKRLPGDRLILNEKGQKKKISRYFIDEKIATAKRDSAWVVKDQEDIVKWLLPFRESYLSIRDETAKIQYKLVYYYKKDK</sequence>
<dbReference type="GO" id="GO:0006400">
    <property type="term" value="P:tRNA modification"/>
    <property type="evidence" value="ECO:0007669"/>
    <property type="project" value="UniProtKB-UniRule"/>
</dbReference>
<evidence type="ECO:0000313" key="11">
    <source>
        <dbReference type="Proteomes" id="UP000501747"/>
    </source>
</evidence>
<dbReference type="InterPro" id="IPR012795">
    <property type="entry name" value="tRNA_Ile_lys_synt_N"/>
</dbReference>
<keyword evidence="11" id="KW-1185">Reference proteome</keyword>
<dbReference type="PANTHER" id="PTHR43033">
    <property type="entry name" value="TRNA(ILE)-LYSIDINE SYNTHASE-RELATED"/>
    <property type="match status" value="1"/>
</dbReference>
<evidence type="ECO:0000313" key="10">
    <source>
        <dbReference type="EMBL" id="QIL47860.1"/>
    </source>
</evidence>
<comment type="domain">
    <text evidence="8">The N-terminal region contains the highly conserved SGGXDS motif, predicted to be a P-loop motif involved in ATP binding.</text>
</comment>
<evidence type="ECO:0000256" key="2">
    <source>
        <dbReference type="ARBA" id="ARBA00022490"/>
    </source>
</evidence>
<dbReference type="InterPro" id="IPR011063">
    <property type="entry name" value="TilS/TtcA_N"/>
</dbReference>
<feature type="domain" description="Lysidine-tRNA(Ile) synthetase C-terminal" evidence="9">
    <location>
        <begin position="384"/>
        <end position="459"/>
    </location>
</feature>
<proteinExistence type="inferred from homology"/>
<dbReference type="InterPro" id="IPR014729">
    <property type="entry name" value="Rossmann-like_a/b/a_fold"/>
</dbReference>
<reference evidence="10 11" key="1">
    <citation type="submission" date="2020-03" db="EMBL/GenBank/DDBJ databases">
        <title>Vagococcus sp. nov., isolated from beetles.</title>
        <authorList>
            <person name="Hyun D.-W."/>
            <person name="Bae J.-W."/>
        </authorList>
    </citation>
    <scope>NUCLEOTIDE SEQUENCE [LARGE SCALE GENOMIC DNA]</scope>
    <source>
        <strain evidence="10 11">HDW17B</strain>
    </source>
</reference>
<gene>
    <name evidence="8 10" type="primary">tilS</name>
    <name evidence="10" type="ORF">G7082_04595</name>
</gene>
<dbReference type="PANTHER" id="PTHR43033:SF1">
    <property type="entry name" value="TRNA(ILE)-LYSIDINE SYNTHASE-RELATED"/>
    <property type="match status" value="1"/>
</dbReference>
<dbReference type="SUPFAM" id="SSF52402">
    <property type="entry name" value="Adenine nucleotide alpha hydrolases-like"/>
    <property type="match status" value="1"/>
</dbReference>
<evidence type="ECO:0000256" key="1">
    <source>
        <dbReference type="ARBA" id="ARBA00004496"/>
    </source>
</evidence>
<protein>
    <recommendedName>
        <fullName evidence="8">tRNA(Ile)-lysidine synthase</fullName>
        <ecNumber evidence="8">6.3.4.19</ecNumber>
    </recommendedName>
    <alternativeName>
        <fullName evidence="8">tRNA(Ile)-2-lysyl-cytidine synthase</fullName>
    </alternativeName>
    <alternativeName>
        <fullName evidence="8">tRNA(Ile)-lysidine synthetase</fullName>
    </alternativeName>
</protein>
<dbReference type="HAMAP" id="MF_01161">
    <property type="entry name" value="tRNA_Ile_lys_synt"/>
    <property type="match status" value="1"/>
</dbReference>
<dbReference type="InterPro" id="IPR012094">
    <property type="entry name" value="tRNA_Ile_lys_synt"/>
</dbReference>
<dbReference type="AlphaFoldDB" id="A0A6G8AS94"/>
<dbReference type="Proteomes" id="UP000501747">
    <property type="component" value="Chromosome"/>
</dbReference>
<name>A0A6G8AS94_9ENTE</name>
<comment type="similarity">
    <text evidence="8">Belongs to the tRNA(Ile)-lysidine synthase family.</text>
</comment>
<dbReference type="EMBL" id="CP049887">
    <property type="protein sequence ID" value="QIL47860.1"/>
    <property type="molecule type" value="Genomic_DNA"/>
</dbReference>
<keyword evidence="2 8" id="KW-0963">Cytoplasm</keyword>
<organism evidence="10 11">
    <name type="scientific">Vagococcus hydrophili</name>
    <dbReference type="NCBI Taxonomy" id="2714947"/>
    <lineage>
        <taxon>Bacteria</taxon>
        <taxon>Bacillati</taxon>
        <taxon>Bacillota</taxon>
        <taxon>Bacilli</taxon>
        <taxon>Lactobacillales</taxon>
        <taxon>Enterococcaceae</taxon>
        <taxon>Vagococcus</taxon>
    </lineage>
</organism>
<dbReference type="SUPFAM" id="SSF56037">
    <property type="entry name" value="PheT/TilS domain"/>
    <property type="match status" value="1"/>
</dbReference>
<dbReference type="InterPro" id="IPR012796">
    <property type="entry name" value="Lysidine-tRNA-synth_C"/>
</dbReference>
<dbReference type="CDD" id="cd01992">
    <property type="entry name" value="TilS_N"/>
    <property type="match status" value="1"/>
</dbReference>
<dbReference type="NCBIfam" id="TIGR02433">
    <property type="entry name" value="lysidine_TilS_C"/>
    <property type="match status" value="1"/>
</dbReference>
<evidence type="ECO:0000256" key="6">
    <source>
        <dbReference type="ARBA" id="ARBA00022840"/>
    </source>
</evidence>
<dbReference type="GO" id="GO:0032267">
    <property type="term" value="F:tRNA(Ile)-lysidine synthase activity"/>
    <property type="evidence" value="ECO:0007669"/>
    <property type="project" value="UniProtKB-EC"/>
</dbReference>
<feature type="binding site" evidence="8">
    <location>
        <begin position="27"/>
        <end position="32"/>
    </location>
    <ligand>
        <name>ATP</name>
        <dbReference type="ChEBI" id="CHEBI:30616"/>
    </ligand>
</feature>
<comment type="subcellular location">
    <subcellularLocation>
        <location evidence="1 8">Cytoplasm</location>
    </subcellularLocation>
</comment>
<keyword evidence="3 8" id="KW-0436">Ligase</keyword>
<dbReference type="Pfam" id="PF01171">
    <property type="entry name" value="ATP_bind_3"/>
    <property type="match status" value="1"/>
</dbReference>
<dbReference type="GO" id="GO:0005524">
    <property type="term" value="F:ATP binding"/>
    <property type="evidence" value="ECO:0007669"/>
    <property type="project" value="UniProtKB-UniRule"/>
</dbReference>
<evidence type="ECO:0000256" key="8">
    <source>
        <dbReference type="HAMAP-Rule" id="MF_01161"/>
    </source>
</evidence>
<evidence type="ECO:0000256" key="4">
    <source>
        <dbReference type="ARBA" id="ARBA00022694"/>
    </source>
</evidence>
<dbReference type="SMART" id="SM00977">
    <property type="entry name" value="TilS_C"/>
    <property type="match status" value="1"/>
</dbReference>
<dbReference type="KEGG" id="vhy:G7082_04595"/>
<accession>A0A6G8AS94</accession>
<dbReference type="RefSeq" id="WP_166034030.1">
    <property type="nucleotide sequence ID" value="NZ_CP049887.1"/>
</dbReference>
<dbReference type="NCBIfam" id="TIGR02432">
    <property type="entry name" value="lysidine_TilS_N"/>
    <property type="match status" value="1"/>
</dbReference>
<keyword evidence="6 8" id="KW-0067">ATP-binding</keyword>
<evidence type="ECO:0000256" key="5">
    <source>
        <dbReference type="ARBA" id="ARBA00022741"/>
    </source>
</evidence>
<evidence type="ECO:0000256" key="7">
    <source>
        <dbReference type="ARBA" id="ARBA00048539"/>
    </source>
</evidence>
<comment type="function">
    <text evidence="8">Ligates lysine onto the cytidine present at position 34 of the AUA codon-specific tRNA(Ile) that contains the anticodon CAU, in an ATP-dependent manner. Cytidine is converted to lysidine, thus changing the amino acid specificity of the tRNA from methionine to isoleucine.</text>
</comment>
<keyword evidence="5 8" id="KW-0547">Nucleotide-binding</keyword>
<evidence type="ECO:0000256" key="3">
    <source>
        <dbReference type="ARBA" id="ARBA00022598"/>
    </source>
</evidence>